<sequence length="277" mass="29858">MDPASYVLASHDRAAHLRADPVEADVWITVGNGRVRVSNGRLDRGDTSAGGADVFLGVIDGTRVAASVVERIEPKEEAVDLRAGFGLLDTAEIGLAAHAVAMARWIEATRFCAKCGHALTLTKGGHIALCASCSTEHYPRTDSAVIMALTDQDDRLLLARNTAWPAGMMSVLAGFVEPGESLEDAVRREIAEEVGLHATDVEYVGSQPWPFPSSIMLGFAARTSEVEITIDPTEIAEARWFTRAELQQAVKEDGLWVPPRGVSISTHLIERWYGGPV</sequence>
<evidence type="ECO:0000259" key="7">
    <source>
        <dbReference type="PROSITE" id="PS51462"/>
    </source>
</evidence>
<dbReference type="InterPro" id="IPR000086">
    <property type="entry name" value="NUDIX_hydrolase_dom"/>
</dbReference>
<dbReference type="InterPro" id="IPR015797">
    <property type="entry name" value="NUDIX_hydrolase-like_dom_sf"/>
</dbReference>
<evidence type="ECO:0000256" key="6">
    <source>
        <dbReference type="ARBA" id="ARBA00023027"/>
    </source>
</evidence>
<evidence type="ECO:0000256" key="4">
    <source>
        <dbReference type="ARBA" id="ARBA00022801"/>
    </source>
</evidence>
<feature type="domain" description="Nudix hydrolase" evidence="7">
    <location>
        <begin position="139"/>
        <end position="263"/>
    </location>
</feature>
<dbReference type="Pfam" id="PF09296">
    <property type="entry name" value="NUDIX-like"/>
    <property type="match status" value="1"/>
</dbReference>
<keyword evidence="6" id="KW-0520">NAD</keyword>
<dbReference type="CDD" id="cd03429">
    <property type="entry name" value="NUDIX_NADH_pyrophosphatase_Nudt13"/>
    <property type="match status" value="1"/>
</dbReference>
<accession>A0A3G9IYW2</accession>
<dbReference type="RefSeq" id="WP_125568828.1">
    <property type="nucleotide sequence ID" value="NZ_AP019307.1"/>
</dbReference>
<dbReference type="OrthoDB" id="9791656at2"/>
<evidence type="ECO:0000313" key="9">
    <source>
        <dbReference type="Proteomes" id="UP000271573"/>
    </source>
</evidence>
<dbReference type="InterPro" id="IPR020084">
    <property type="entry name" value="NUDIX_hydrolase_CS"/>
</dbReference>
<dbReference type="SUPFAM" id="SSF55811">
    <property type="entry name" value="Nudix"/>
    <property type="match status" value="1"/>
</dbReference>
<dbReference type="Gene3D" id="3.90.79.10">
    <property type="entry name" value="Nucleoside Triphosphate Pyrophosphohydrolase"/>
    <property type="match status" value="1"/>
</dbReference>
<dbReference type="GO" id="GO:0046872">
    <property type="term" value="F:metal ion binding"/>
    <property type="evidence" value="ECO:0007669"/>
    <property type="project" value="UniProtKB-KW"/>
</dbReference>
<dbReference type="PROSITE" id="PS00893">
    <property type="entry name" value="NUDIX_BOX"/>
    <property type="match status" value="1"/>
</dbReference>
<dbReference type="PANTHER" id="PTHR11383:SF3">
    <property type="entry name" value="NAD(P)H PYROPHOSPHATASE NUDT13, MITOCHONDRIAL"/>
    <property type="match status" value="1"/>
</dbReference>
<evidence type="ECO:0000256" key="5">
    <source>
        <dbReference type="ARBA" id="ARBA00022842"/>
    </source>
</evidence>
<evidence type="ECO:0000256" key="2">
    <source>
        <dbReference type="ARBA" id="ARBA00012381"/>
    </source>
</evidence>
<organism evidence="8 9">
    <name type="scientific">Nocardioides baekrokdamisoli</name>
    <dbReference type="NCBI Taxonomy" id="1804624"/>
    <lineage>
        <taxon>Bacteria</taxon>
        <taxon>Bacillati</taxon>
        <taxon>Actinomycetota</taxon>
        <taxon>Actinomycetes</taxon>
        <taxon>Propionibacteriales</taxon>
        <taxon>Nocardioidaceae</taxon>
        <taxon>Nocardioides</taxon>
    </lineage>
</organism>
<dbReference type="Pfam" id="PF00293">
    <property type="entry name" value="NUDIX"/>
    <property type="match status" value="1"/>
</dbReference>
<dbReference type="InterPro" id="IPR015376">
    <property type="entry name" value="Znr_NADH_PPase"/>
</dbReference>
<dbReference type="InterPro" id="IPR015375">
    <property type="entry name" value="NADH_PPase-like_N"/>
</dbReference>
<dbReference type="Gene3D" id="3.90.79.20">
    <property type="match status" value="1"/>
</dbReference>
<proteinExistence type="predicted"/>
<keyword evidence="3" id="KW-0479">Metal-binding</keyword>
<keyword evidence="4 8" id="KW-0378">Hydrolase</keyword>
<reference evidence="8 9" key="1">
    <citation type="submission" date="2018-11" db="EMBL/GenBank/DDBJ databases">
        <title>Complete genome sequence of Nocardioides baekrokdamisoli strain KCTC 39748.</title>
        <authorList>
            <person name="Kang S.W."/>
            <person name="Lee K.C."/>
            <person name="Kim K.K."/>
            <person name="Kim J.S."/>
            <person name="Kim D.S."/>
            <person name="Ko S.H."/>
            <person name="Yang S.H."/>
            <person name="Shin Y.K."/>
            <person name="Lee J.S."/>
        </authorList>
    </citation>
    <scope>NUCLEOTIDE SEQUENCE [LARGE SCALE GENOMIC DNA]</scope>
    <source>
        <strain evidence="8 9">KCTC 39748</strain>
    </source>
</reference>
<keyword evidence="9" id="KW-1185">Reference proteome</keyword>
<evidence type="ECO:0000256" key="3">
    <source>
        <dbReference type="ARBA" id="ARBA00022723"/>
    </source>
</evidence>
<dbReference type="NCBIfam" id="NF001299">
    <property type="entry name" value="PRK00241.1"/>
    <property type="match status" value="1"/>
</dbReference>
<dbReference type="InterPro" id="IPR049734">
    <property type="entry name" value="NudC-like_C"/>
</dbReference>
<dbReference type="EC" id="3.6.1.22" evidence="2"/>
<gene>
    <name evidence="8" type="ORF">Back2_18600</name>
</gene>
<dbReference type="PROSITE" id="PS51462">
    <property type="entry name" value="NUDIX"/>
    <property type="match status" value="1"/>
</dbReference>
<comment type="cofactor">
    <cofactor evidence="1">
        <name>Mg(2+)</name>
        <dbReference type="ChEBI" id="CHEBI:18420"/>
    </cofactor>
</comment>
<name>A0A3G9IYW2_9ACTN</name>
<dbReference type="PANTHER" id="PTHR11383">
    <property type="entry name" value="NUCLEOSIDE DIPHOSPHATE-LINKED MOIETY X MOTIF 13"/>
    <property type="match status" value="1"/>
</dbReference>
<dbReference type="AlphaFoldDB" id="A0A3G9IYW2"/>
<evidence type="ECO:0000313" key="8">
    <source>
        <dbReference type="EMBL" id="BBH17573.1"/>
    </source>
</evidence>
<dbReference type="KEGG" id="nbe:Back2_18600"/>
<keyword evidence="5" id="KW-0460">Magnesium</keyword>
<protein>
    <recommendedName>
        <fullName evidence="2">NAD(+) diphosphatase</fullName>
        <ecNumber evidence="2">3.6.1.22</ecNumber>
    </recommendedName>
</protein>
<dbReference type="Pfam" id="PF09297">
    <property type="entry name" value="Zn_ribbon_NUD"/>
    <property type="match status" value="1"/>
</dbReference>
<dbReference type="GO" id="GO:0016787">
    <property type="term" value="F:hydrolase activity"/>
    <property type="evidence" value="ECO:0007669"/>
    <property type="project" value="UniProtKB-KW"/>
</dbReference>
<dbReference type="Proteomes" id="UP000271573">
    <property type="component" value="Chromosome"/>
</dbReference>
<dbReference type="EMBL" id="AP019307">
    <property type="protein sequence ID" value="BBH17573.1"/>
    <property type="molecule type" value="Genomic_DNA"/>
</dbReference>
<evidence type="ECO:0000256" key="1">
    <source>
        <dbReference type="ARBA" id="ARBA00001946"/>
    </source>
</evidence>